<dbReference type="EMBL" id="CP002455">
    <property type="protein sequence ID" value="ADX66860.1"/>
    <property type="molecule type" value="Genomic_DNA"/>
</dbReference>
<evidence type="ECO:0000256" key="1">
    <source>
        <dbReference type="SAM" id="Coils"/>
    </source>
</evidence>
<accession>F0NX86</accession>
<reference evidence="2 3" key="1">
    <citation type="journal article" date="2011" name="Stand. Genomic Sci.">
        <title>Complete genome sequence of Weeksella virosa type strain (9751).</title>
        <authorList>
            <person name="Lang E."/>
            <person name="Teshima H."/>
            <person name="Lucas S."/>
            <person name="Lapidus A."/>
            <person name="Hammon N."/>
            <person name="Deshpande S."/>
            <person name="Nolan M."/>
            <person name="Cheng J.F."/>
            <person name="Pitluck S."/>
            <person name="Liolios K."/>
            <person name="Pagani I."/>
            <person name="Mikhailova N."/>
            <person name="Ivanova N."/>
            <person name="Mavromatis K."/>
            <person name="Pati A."/>
            <person name="Tapia R."/>
            <person name="Han C."/>
            <person name="Goodwin L."/>
            <person name="Chen A."/>
            <person name="Palaniappan K."/>
            <person name="Land M."/>
            <person name="Hauser L."/>
            <person name="Chang Y.J."/>
            <person name="Jeffries C.D."/>
            <person name="Brambilla E.M."/>
            <person name="Kopitz M."/>
            <person name="Rohde M."/>
            <person name="Goker M."/>
            <person name="Tindall B.J."/>
            <person name="Detter J.C."/>
            <person name="Woyke T."/>
            <person name="Bristow J."/>
            <person name="Eisen J.A."/>
            <person name="Markowitz V."/>
            <person name="Hugenholtz P."/>
            <person name="Klenk H.P."/>
            <person name="Kyrpides N.C."/>
        </authorList>
    </citation>
    <scope>NUCLEOTIDE SEQUENCE [LARGE SCALE GENOMIC DNA]</scope>
    <source>
        <strain evidence="3">ATCC 43766 / DSM 16922 / JCM 21250 / NBRC 16016 / NCTC 11634 / CL345/78</strain>
    </source>
</reference>
<dbReference type="Proteomes" id="UP000008641">
    <property type="component" value="Chromosome"/>
</dbReference>
<dbReference type="eggNOG" id="ENOG5032R9U">
    <property type="taxonomic scope" value="Bacteria"/>
</dbReference>
<keyword evidence="3" id="KW-1185">Reference proteome</keyword>
<protein>
    <recommendedName>
        <fullName evidence="4">DUF3164 family protein</fullName>
    </recommendedName>
</protein>
<evidence type="ECO:0000313" key="2">
    <source>
        <dbReference type="EMBL" id="ADX66860.1"/>
    </source>
</evidence>
<evidence type="ECO:0000313" key="3">
    <source>
        <dbReference type="Proteomes" id="UP000008641"/>
    </source>
</evidence>
<name>F0NX86_WEEVC</name>
<keyword evidence="1" id="KW-0175">Coiled coil</keyword>
<dbReference type="STRING" id="865938.Weevi_0134"/>
<organism evidence="2 3">
    <name type="scientific">Weeksella virosa (strain ATCC 43766 / DSM 16922 / JCM 21250 / CCUG 30538 / CDC 9751 / IAM 14551 / NBRC 16016 / NCTC 11634 / CL345/78)</name>
    <dbReference type="NCBI Taxonomy" id="865938"/>
    <lineage>
        <taxon>Bacteria</taxon>
        <taxon>Pseudomonadati</taxon>
        <taxon>Bacteroidota</taxon>
        <taxon>Flavobacteriia</taxon>
        <taxon>Flavobacteriales</taxon>
        <taxon>Weeksellaceae</taxon>
        <taxon>Weeksella</taxon>
    </lineage>
</organism>
<dbReference type="AlphaFoldDB" id="F0NX86"/>
<dbReference type="OrthoDB" id="1004368at2"/>
<gene>
    <name evidence="2" type="ordered locus">Weevi_0134</name>
</gene>
<reference evidence="3" key="2">
    <citation type="journal article" date="2011" name="Stand. Genomic Sci.">
        <title>Complete genome sequence of Weeksella virosa type strain (9751T).</title>
        <authorList>
            <person name="Lang E."/>
            <person name="Teshima H."/>
            <person name="Lucas S."/>
            <person name="Lapidus A."/>
            <person name="Hammon N."/>
            <person name="Deshpande S."/>
            <person name="Nolan M."/>
            <person name="Cheng J."/>
            <person name="Pitluck S."/>
            <person name="Liolios K."/>
            <person name="Pagani I."/>
            <person name="Mikhailova N."/>
            <person name="Ivanova N."/>
            <person name="Mavromatis K."/>
            <person name="Pati A."/>
            <person name="Tapia R."/>
            <person name="Han C."/>
            <person name="Goodwin L."/>
            <person name="Chen A."/>
            <person name="Palaniappan K."/>
            <person name="Land M."/>
            <person name="Hauser L."/>
            <person name="Chang Y."/>
            <person name="Jeffries C."/>
            <person name="Brambilla E."/>
            <person name="Kopitz M."/>
            <person name="Rohde M."/>
            <person name="Goker M."/>
            <person name="Tindall B."/>
            <person name="Detter J."/>
            <person name="Woyke T."/>
            <person name="Bristow J."/>
            <person name="Eisen J."/>
            <person name="Markowitz V."/>
            <person name="Hugenholtz P."/>
            <person name="Klenk H."/>
            <person name="Kyrpides N."/>
        </authorList>
    </citation>
    <scope>NUCLEOTIDE SEQUENCE [LARGE SCALE GENOMIC DNA]</scope>
    <source>
        <strain evidence="3">ATCC 43766 / DSM 16922 / JCM 21250 / NBRC 16016 / NCTC 11634 / CL345/78</strain>
    </source>
</reference>
<proteinExistence type="predicted"/>
<dbReference type="KEGG" id="wvi:Weevi_0134"/>
<sequence>MANINLGDLTAEQKKQLAEQLAAEKLAEKEQRKQNLATLEEMAKEQLPSVIEQLTKASEALQSAKEFAFRSFEQYLKLKIETLGITSVQKSHTINVDGRKIIIGYRVTDGYDDNAGYGLALVHKFLGSLAKDEESAKLIKSINRLLQKNAKGDLDSKKVLELAKIANEDFPETEFQEGVEMIQGAYKPRMSKWFIEATQTDGQGVERSIPLSITSVNLPVDLDLSFLLPKDE</sequence>
<evidence type="ECO:0008006" key="4">
    <source>
        <dbReference type="Google" id="ProtNLM"/>
    </source>
</evidence>
<dbReference type="RefSeq" id="WP_013597252.1">
    <property type="nucleotide sequence ID" value="NC_015144.1"/>
</dbReference>
<dbReference type="HOGENOM" id="CLU_104227_0_0_10"/>
<feature type="coiled-coil region" evidence="1">
    <location>
        <begin position="11"/>
        <end position="46"/>
    </location>
</feature>